<accession>A0AAD5DQP6</accession>
<keyword evidence="6 8" id="KW-0456">Lyase</keyword>
<dbReference type="GO" id="GO:0004332">
    <property type="term" value="F:fructose-bisphosphate aldolase activity"/>
    <property type="evidence" value="ECO:0007669"/>
    <property type="project" value="UniProtKB-EC"/>
</dbReference>
<dbReference type="EC" id="4.1.2.13" evidence="4 8"/>
<sequence>MQATSCIRGQAVGGRRAAGRAAGRRSVAVQAAAANPFAEELKATAKYIATRGKGILASDESNATTGKRLESVGVENTEDNRRDWRQLLYTAPGLGQYISGAIMFEETLYQKARDGTPFVDILTKEGIRPGIKVDTGLQMLPGTDGETSTQGLDNLQARCEAYYKQGARFAKWRAAILENAHGLARYAQIAQAAGLVPIVEPEVTLGPGAYSIEETAYWSERVYSHVMRLLNEYDVMLEGILLKPNMCLPGLDAPPASPAEVAKYTTRTMLRTIPASVPGIHFLSGGMSEEESTLNLQALQEACPNAPWSLTFSYGRALQASTLKTWAGKEENWDAAQKILVALAKANSEAQLGQFKGPHPVPGGGRILQALRTGGAGK</sequence>
<proteinExistence type="inferred from homology"/>
<evidence type="ECO:0000256" key="7">
    <source>
        <dbReference type="ARBA" id="ARBA00023270"/>
    </source>
</evidence>
<gene>
    <name evidence="9" type="ORF">COHA_005810</name>
</gene>
<dbReference type="GO" id="GO:0006096">
    <property type="term" value="P:glycolytic process"/>
    <property type="evidence" value="ECO:0007669"/>
    <property type="project" value="UniProtKB-KW"/>
</dbReference>
<evidence type="ECO:0000256" key="6">
    <source>
        <dbReference type="ARBA" id="ARBA00023239"/>
    </source>
</evidence>
<comment type="similarity">
    <text evidence="3 8">Belongs to the class I fructose-bisphosphate aldolase family.</text>
</comment>
<dbReference type="SUPFAM" id="SSF51569">
    <property type="entry name" value="Aldolase"/>
    <property type="match status" value="1"/>
</dbReference>
<keyword evidence="5 8" id="KW-0324">Glycolysis</keyword>
<name>A0AAD5DQP6_9CHLO</name>
<organism evidence="9 10">
    <name type="scientific">Chlorella ohadii</name>
    <dbReference type="NCBI Taxonomy" id="2649997"/>
    <lineage>
        <taxon>Eukaryota</taxon>
        <taxon>Viridiplantae</taxon>
        <taxon>Chlorophyta</taxon>
        <taxon>core chlorophytes</taxon>
        <taxon>Trebouxiophyceae</taxon>
        <taxon>Chlorellales</taxon>
        <taxon>Chlorellaceae</taxon>
        <taxon>Chlorella clade</taxon>
        <taxon>Chlorella</taxon>
    </lineage>
</organism>
<dbReference type="FunFam" id="3.20.20.70:FF:000140">
    <property type="entry name" value="Fructose-bisphosphate aldolase"/>
    <property type="match status" value="1"/>
</dbReference>
<evidence type="ECO:0000256" key="1">
    <source>
        <dbReference type="ARBA" id="ARBA00000441"/>
    </source>
</evidence>
<dbReference type="Proteomes" id="UP001205105">
    <property type="component" value="Unassembled WGS sequence"/>
</dbReference>
<dbReference type="InterPro" id="IPR000741">
    <property type="entry name" value="FBA_I"/>
</dbReference>
<dbReference type="Gene3D" id="3.20.20.70">
    <property type="entry name" value="Aldolase class I"/>
    <property type="match status" value="1"/>
</dbReference>
<reference evidence="9" key="1">
    <citation type="submission" date="2020-11" db="EMBL/GenBank/DDBJ databases">
        <title>Chlorella ohadii genome sequencing and assembly.</title>
        <authorList>
            <person name="Murik O."/>
            <person name="Treves H."/>
            <person name="Kedem I."/>
            <person name="Shotland Y."/>
            <person name="Kaplan A."/>
        </authorList>
    </citation>
    <scope>NUCLEOTIDE SEQUENCE</scope>
    <source>
        <strain evidence="9">1</strain>
    </source>
</reference>
<evidence type="ECO:0000256" key="8">
    <source>
        <dbReference type="RuleBase" id="RU003994"/>
    </source>
</evidence>
<evidence type="ECO:0000256" key="3">
    <source>
        <dbReference type="ARBA" id="ARBA00010387"/>
    </source>
</evidence>
<dbReference type="PANTHER" id="PTHR11627">
    <property type="entry name" value="FRUCTOSE-BISPHOSPHATE ALDOLASE"/>
    <property type="match status" value="1"/>
</dbReference>
<comment type="catalytic activity">
    <reaction evidence="1 8">
        <text>beta-D-fructose 1,6-bisphosphate = D-glyceraldehyde 3-phosphate + dihydroxyacetone phosphate</text>
        <dbReference type="Rhea" id="RHEA:14729"/>
        <dbReference type="ChEBI" id="CHEBI:32966"/>
        <dbReference type="ChEBI" id="CHEBI:57642"/>
        <dbReference type="ChEBI" id="CHEBI:59776"/>
        <dbReference type="EC" id="4.1.2.13"/>
    </reaction>
</comment>
<evidence type="ECO:0000313" key="10">
    <source>
        <dbReference type="Proteomes" id="UP001205105"/>
    </source>
</evidence>
<dbReference type="PROSITE" id="PS00158">
    <property type="entry name" value="ALDOLASE_CLASS_I"/>
    <property type="match status" value="1"/>
</dbReference>
<evidence type="ECO:0000256" key="2">
    <source>
        <dbReference type="ARBA" id="ARBA00004714"/>
    </source>
</evidence>
<keyword evidence="10" id="KW-1185">Reference proteome</keyword>
<dbReference type="InterPro" id="IPR013785">
    <property type="entry name" value="Aldolase_TIM"/>
</dbReference>
<evidence type="ECO:0000256" key="4">
    <source>
        <dbReference type="ARBA" id="ARBA00013068"/>
    </source>
</evidence>
<dbReference type="NCBIfam" id="NF033379">
    <property type="entry name" value="FrucBisAld_I"/>
    <property type="match status" value="1"/>
</dbReference>
<evidence type="ECO:0000256" key="5">
    <source>
        <dbReference type="ARBA" id="ARBA00023152"/>
    </source>
</evidence>
<keyword evidence="7" id="KW-0704">Schiff base</keyword>
<dbReference type="Pfam" id="PF00274">
    <property type="entry name" value="Glycolytic"/>
    <property type="match status" value="1"/>
</dbReference>
<comment type="caution">
    <text evidence="9">The sequence shown here is derived from an EMBL/GenBank/DDBJ whole genome shotgun (WGS) entry which is preliminary data.</text>
</comment>
<dbReference type="AlphaFoldDB" id="A0AAD5DQP6"/>
<comment type="pathway">
    <text evidence="2">Carbohydrate degradation; glycolysis; D-glyceraldehyde 3-phosphate and glycerone phosphate from D-glucose: step 4/4.</text>
</comment>
<protein>
    <recommendedName>
        <fullName evidence="4 8">Fructose-bisphosphate aldolase</fullName>
        <ecNumber evidence="4 8">4.1.2.13</ecNumber>
    </recommendedName>
</protein>
<dbReference type="EMBL" id="JADXDR010000079">
    <property type="protein sequence ID" value="KAI7840511.1"/>
    <property type="molecule type" value="Genomic_DNA"/>
</dbReference>
<dbReference type="InterPro" id="IPR029768">
    <property type="entry name" value="Aldolase_I_AS"/>
</dbReference>
<evidence type="ECO:0000313" key="9">
    <source>
        <dbReference type="EMBL" id="KAI7840511.1"/>
    </source>
</evidence>